<name>A0A2N5X4B5_9GAMM</name>
<dbReference type="InterPro" id="IPR000531">
    <property type="entry name" value="Beta-barrel_TonB"/>
</dbReference>
<comment type="caution">
    <text evidence="16">The sequence shown here is derived from an EMBL/GenBank/DDBJ whole genome shotgun (WGS) entry which is preliminary data.</text>
</comment>
<comment type="similarity">
    <text evidence="11 12">Belongs to the TonB-dependent receptor family.</text>
</comment>
<evidence type="ECO:0000256" key="13">
    <source>
        <dbReference type="SAM" id="SignalP"/>
    </source>
</evidence>
<keyword evidence="10 11" id="KW-0998">Cell outer membrane</keyword>
<evidence type="ECO:0000256" key="8">
    <source>
        <dbReference type="ARBA" id="ARBA00023077"/>
    </source>
</evidence>
<dbReference type="AlphaFoldDB" id="A0A2N5X4B5"/>
<dbReference type="GO" id="GO:0006826">
    <property type="term" value="P:iron ion transport"/>
    <property type="evidence" value="ECO:0007669"/>
    <property type="project" value="UniProtKB-KW"/>
</dbReference>
<dbReference type="Pfam" id="PF00593">
    <property type="entry name" value="TonB_dep_Rec_b-barrel"/>
    <property type="match status" value="1"/>
</dbReference>
<dbReference type="RefSeq" id="WP_101517701.1">
    <property type="nucleotide sequence ID" value="NZ_PKUS01000007.1"/>
</dbReference>
<organism evidence="16 17">
    <name type="scientific">Pseudohalioglobus lutimaris</name>
    <dbReference type="NCBI Taxonomy" id="1737061"/>
    <lineage>
        <taxon>Bacteria</taxon>
        <taxon>Pseudomonadati</taxon>
        <taxon>Pseudomonadota</taxon>
        <taxon>Gammaproteobacteria</taxon>
        <taxon>Cellvibrionales</taxon>
        <taxon>Halieaceae</taxon>
        <taxon>Pseudohalioglobus</taxon>
    </lineage>
</organism>
<evidence type="ECO:0000313" key="16">
    <source>
        <dbReference type="EMBL" id="PLW69334.1"/>
    </source>
</evidence>
<dbReference type="PANTHER" id="PTHR32552">
    <property type="entry name" value="FERRICHROME IRON RECEPTOR-RELATED"/>
    <property type="match status" value="1"/>
</dbReference>
<keyword evidence="2 11" id="KW-0813">Transport</keyword>
<reference evidence="16 17" key="1">
    <citation type="submission" date="2018-01" db="EMBL/GenBank/DDBJ databases">
        <title>The draft genome sequence of Halioglobus lutimaris HF004.</title>
        <authorList>
            <person name="Du Z.-J."/>
            <person name="Shi M.-J."/>
        </authorList>
    </citation>
    <scope>NUCLEOTIDE SEQUENCE [LARGE SCALE GENOMIC DNA]</scope>
    <source>
        <strain evidence="16 17">HF004</strain>
    </source>
</reference>
<evidence type="ECO:0000313" key="17">
    <source>
        <dbReference type="Proteomes" id="UP000235005"/>
    </source>
</evidence>
<comment type="subcellular location">
    <subcellularLocation>
        <location evidence="1 11">Cell outer membrane</location>
        <topology evidence="1 11">Multi-pass membrane protein</topology>
    </subcellularLocation>
</comment>
<feature type="domain" description="TonB-dependent receptor-like beta-barrel" evidence="14">
    <location>
        <begin position="257"/>
        <end position="739"/>
    </location>
</feature>
<dbReference type="InterPro" id="IPR036942">
    <property type="entry name" value="Beta-barrel_TonB_sf"/>
</dbReference>
<dbReference type="InterPro" id="IPR039426">
    <property type="entry name" value="TonB-dep_rcpt-like"/>
</dbReference>
<evidence type="ECO:0000256" key="6">
    <source>
        <dbReference type="ARBA" id="ARBA00023004"/>
    </source>
</evidence>
<dbReference type="GO" id="GO:0009279">
    <property type="term" value="C:cell outer membrane"/>
    <property type="evidence" value="ECO:0007669"/>
    <property type="project" value="UniProtKB-SubCell"/>
</dbReference>
<keyword evidence="7" id="KW-0406">Ion transport</keyword>
<keyword evidence="6" id="KW-0408">Iron</keyword>
<proteinExistence type="inferred from homology"/>
<dbReference type="Pfam" id="PF07715">
    <property type="entry name" value="Plug"/>
    <property type="match status" value="1"/>
</dbReference>
<keyword evidence="3 11" id="KW-1134">Transmembrane beta strand</keyword>
<feature type="chain" id="PRO_5014982663" evidence="13">
    <location>
        <begin position="37"/>
        <end position="782"/>
    </location>
</feature>
<feature type="domain" description="TonB-dependent receptor plug" evidence="15">
    <location>
        <begin position="63"/>
        <end position="171"/>
    </location>
</feature>
<evidence type="ECO:0000256" key="10">
    <source>
        <dbReference type="ARBA" id="ARBA00023237"/>
    </source>
</evidence>
<keyword evidence="4" id="KW-0410">Iron transport</keyword>
<evidence type="ECO:0000259" key="15">
    <source>
        <dbReference type="Pfam" id="PF07715"/>
    </source>
</evidence>
<dbReference type="InterPro" id="IPR012910">
    <property type="entry name" value="Plug_dom"/>
</dbReference>
<dbReference type="Proteomes" id="UP000235005">
    <property type="component" value="Unassembled WGS sequence"/>
</dbReference>
<keyword evidence="16" id="KW-0675">Receptor</keyword>
<evidence type="ECO:0000256" key="3">
    <source>
        <dbReference type="ARBA" id="ARBA00022452"/>
    </source>
</evidence>
<dbReference type="OrthoDB" id="7051185at2"/>
<dbReference type="PROSITE" id="PS52016">
    <property type="entry name" value="TONB_DEPENDENT_REC_3"/>
    <property type="match status" value="1"/>
</dbReference>
<keyword evidence="5 11" id="KW-0812">Transmembrane</keyword>
<feature type="signal peptide" evidence="13">
    <location>
        <begin position="1"/>
        <end position="36"/>
    </location>
</feature>
<keyword evidence="17" id="KW-1185">Reference proteome</keyword>
<evidence type="ECO:0000256" key="2">
    <source>
        <dbReference type="ARBA" id="ARBA00022448"/>
    </source>
</evidence>
<evidence type="ECO:0000256" key="9">
    <source>
        <dbReference type="ARBA" id="ARBA00023136"/>
    </source>
</evidence>
<dbReference type="PANTHER" id="PTHR32552:SF81">
    <property type="entry name" value="TONB-DEPENDENT OUTER MEMBRANE RECEPTOR"/>
    <property type="match status" value="1"/>
</dbReference>
<dbReference type="SUPFAM" id="SSF56935">
    <property type="entry name" value="Porins"/>
    <property type="match status" value="1"/>
</dbReference>
<keyword evidence="8 12" id="KW-0798">TonB box</keyword>
<evidence type="ECO:0000256" key="1">
    <source>
        <dbReference type="ARBA" id="ARBA00004571"/>
    </source>
</evidence>
<sequence length="782" mass="84729">MKARVNHTTSPFRTLTMSAAVALALGLAIPAAKVEAQEPRARGSATLLEEVMVTARKREEGAQDVPMSISAFNANQIDALKVRDLTNLAVGMPNVALDDVGTTRGTANFSIRGLGINSSIPSIDPTVGVFVNGVYLGVNNGIIFDVFDLESIEVLRGPQGILFGRNVTGGAILMNTRKPGEELDATVRAAVDGGGDGGINKYLMGAIGGPVTDTLGLRLTGYWNDDDGWHENQFDGSDVQAIEQKMVRGTLAWTPTDRAELVLRYEYVDIEGDGPVAQSHTNGLGIPGAPFNAKRDSFDANYDLVGEQSSETDFFSAEFNYDVDFGDGTITALYGWRESEGNTVSDIDAQPAALFHAPADLIAEQNSFELRYNGQFGNANVTTGVYWFENDLEYHERRDLLGAALPPSFGGLSFQIQDGGGLYDVETMAFFAAVDYDLTDKLSLTVGARWSSEDKSAEIATLALNTNVLDTTATVVTGQPVYANPLTGTDTRCNIVYGPSCTLDFKDDDSWDTFAPKIGLGYDLNDSTQLYASWSRGFRSGGYNLRNTSPTAAPGPFDEEQVDNYEIGYKSLNDWGRLNAAVFYTDIGDMQREVNLADATSGVVQIIDNTADATIWGLEVDGTFRLGDNLLLLASVGYIDASYDTVRFDLNGDGVVDSKDKDLDVPRAPEWTYSVGMTYDMDIGSWGYATARINYAYRDETAFTDNNRGFILEQDILDAGLDFYSNSGHWVFSLYGRNLLDEVKHGGDTQLPSALGPVPLGGTFSPLAKGRVYGAEVTYNFF</sequence>
<evidence type="ECO:0000256" key="12">
    <source>
        <dbReference type="RuleBase" id="RU003357"/>
    </source>
</evidence>
<dbReference type="EMBL" id="PKUS01000007">
    <property type="protein sequence ID" value="PLW69334.1"/>
    <property type="molecule type" value="Genomic_DNA"/>
</dbReference>
<keyword evidence="9 11" id="KW-0472">Membrane</keyword>
<protein>
    <submittedName>
        <fullName evidence="16">TonB-dependent receptor</fullName>
    </submittedName>
</protein>
<dbReference type="Gene3D" id="2.40.170.20">
    <property type="entry name" value="TonB-dependent receptor, beta-barrel domain"/>
    <property type="match status" value="1"/>
</dbReference>
<evidence type="ECO:0000256" key="5">
    <source>
        <dbReference type="ARBA" id="ARBA00022692"/>
    </source>
</evidence>
<evidence type="ECO:0000256" key="11">
    <source>
        <dbReference type="PROSITE-ProRule" id="PRU01360"/>
    </source>
</evidence>
<accession>A0A2N5X4B5</accession>
<evidence type="ECO:0000256" key="4">
    <source>
        <dbReference type="ARBA" id="ARBA00022496"/>
    </source>
</evidence>
<gene>
    <name evidence="16" type="ORF">C0039_07310</name>
</gene>
<keyword evidence="13" id="KW-0732">Signal</keyword>
<evidence type="ECO:0000256" key="7">
    <source>
        <dbReference type="ARBA" id="ARBA00023065"/>
    </source>
</evidence>
<evidence type="ECO:0000259" key="14">
    <source>
        <dbReference type="Pfam" id="PF00593"/>
    </source>
</evidence>